<feature type="region of interest" description="Disordered" evidence="1">
    <location>
        <begin position="155"/>
        <end position="198"/>
    </location>
</feature>
<evidence type="ECO:0008006" key="4">
    <source>
        <dbReference type="Google" id="ProtNLM"/>
    </source>
</evidence>
<organism evidence="2 3">
    <name type="scientific">Marasmius crinis-equi</name>
    <dbReference type="NCBI Taxonomy" id="585013"/>
    <lineage>
        <taxon>Eukaryota</taxon>
        <taxon>Fungi</taxon>
        <taxon>Dikarya</taxon>
        <taxon>Basidiomycota</taxon>
        <taxon>Agaricomycotina</taxon>
        <taxon>Agaricomycetes</taxon>
        <taxon>Agaricomycetidae</taxon>
        <taxon>Agaricales</taxon>
        <taxon>Marasmiineae</taxon>
        <taxon>Marasmiaceae</taxon>
        <taxon>Marasmius</taxon>
    </lineage>
</organism>
<comment type="caution">
    <text evidence="2">The sequence shown here is derived from an EMBL/GenBank/DDBJ whole genome shotgun (WGS) entry which is preliminary data.</text>
</comment>
<feature type="region of interest" description="Disordered" evidence="1">
    <location>
        <begin position="56"/>
        <end position="82"/>
    </location>
</feature>
<dbReference type="SUPFAM" id="SSF47095">
    <property type="entry name" value="HMG-box"/>
    <property type="match status" value="1"/>
</dbReference>
<dbReference type="InterPro" id="IPR036910">
    <property type="entry name" value="HMG_box_dom_sf"/>
</dbReference>
<evidence type="ECO:0000313" key="2">
    <source>
        <dbReference type="EMBL" id="KAL0571411.1"/>
    </source>
</evidence>
<accession>A0ABR3F8H3</accession>
<dbReference type="EMBL" id="JBAHYK010000774">
    <property type="protein sequence ID" value="KAL0571411.1"/>
    <property type="molecule type" value="Genomic_DNA"/>
</dbReference>
<name>A0ABR3F8H3_9AGAR</name>
<dbReference type="Proteomes" id="UP001465976">
    <property type="component" value="Unassembled WGS sequence"/>
</dbReference>
<keyword evidence="3" id="KW-1185">Reference proteome</keyword>
<sequence length="251" mass="28402">MPAKPAFTGQRAEFLDSKRAGYAEALKAGTGRDFIAGVVRQFFNRWPPELPMEVERSAEELASVDDSLAQPDVGPPNPDALEPTEYHKQLLAFNDRKAIVALRKGQIERHLKRPNDQANVELNQKSQNPYSLLLAQLAGTTFKSKPRQVAAANLWAKENPEIVNKNLAEKREKRAAEKEKDRGKGKGKEKTDNQEIPKMWKDVVSEAWNKLSNEERAAFQIRAKEIYDADMKAWETQVSSPPPMDPRSRQK</sequence>
<evidence type="ECO:0000313" key="3">
    <source>
        <dbReference type="Proteomes" id="UP001465976"/>
    </source>
</evidence>
<reference evidence="2 3" key="1">
    <citation type="submission" date="2024-02" db="EMBL/GenBank/DDBJ databases">
        <title>A draft genome for the cacao thread blight pathogen Marasmius crinis-equi.</title>
        <authorList>
            <person name="Cohen S.P."/>
            <person name="Baruah I.K."/>
            <person name="Amoako-Attah I."/>
            <person name="Bukari Y."/>
            <person name="Meinhardt L.W."/>
            <person name="Bailey B.A."/>
        </authorList>
    </citation>
    <scope>NUCLEOTIDE SEQUENCE [LARGE SCALE GENOMIC DNA]</scope>
    <source>
        <strain evidence="2 3">GH-76</strain>
    </source>
</reference>
<gene>
    <name evidence="2" type="ORF">V5O48_010546</name>
</gene>
<proteinExistence type="predicted"/>
<feature type="compositionally biased region" description="Basic and acidic residues" evidence="1">
    <location>
        <begin position="167"/>
        <end position="198"/>
    </location>
</feature>
<evidence type="ECO:0000256" key="1">
    <source>
        <dbReference type="SAM" id="MobiDB-lite"/>
    </source>
</evidence>
<protein>
    <recommendedName>
        <fullName evidence="4">HMG box domain-containing protein</fullName>
    </recommendedName>
</protein>